<dbReference type="Pfam" id="PF14885">
    <property type="entry name" value="GHL15"/>
    <property type="match status" value="1"/>
</dbReference>
<comment type="caution">
    <text evidence="1">The sequence shown here is derived from an EMBL/GenBank/DDBJ whole genome shotgun (WGS) entry which is preliminary data.</text>
</comment>
<dbReference type="Proteomes" id="UP000316213">
    <property type="component" value="Unassembled WGS sequence"/>
</dbReference>
<sequence precursor="true">MKIKMMSFSISKRSQCFAQAIRLGFLATVVVCISFSSQRGSATAQEIDSPNTLHAAPAGPGDWSKVRLFGHAFRNDDYTPEQYDFIRDHFHIFTIEKRHAKNIYGAMSTEKAAAETATKLLKNNPDMRVLLYWSTNTAYTQFYTTVRDTVAEHPDWIEEVRDGTLRWTYPNNAARNWWADMADQLVKESDLNGVFGDGVPGANARGQLGSAENCLERLSSFVIYNGYRVQSSSKCAAGASTLVHADGVFCEAFFRSSVETADEGVKLMEELLAIPSDKYILCRGAGDSVFGSTHDFTLACYLIIANDYSFYSWGGSKNSYAADDSLIYWSDDFDQEIGNPLGKATKNGYAYHRDFQHCSVDVNLETKSSSIVWKRADKSTTPAKEK</sequence>
<evidence type="ECO:0000313" key="2">
    <source>
        <dbReference type="Proteomes" id="UP000316213"/>
    </source>
</evidence>
<reference evidence="1 2" key="1">
    <citation type="submission" date="2019-02" db="EMBL/GenBank/DDBJ databases">
        <title>Deep-cultivation of Planctomycetes and their phenomic and genomic characterization uncovers novel biology.</title>
        <authorList>
            <person name="Wiegand S."/>
            <person name="Jogler M."/>
            <person name="Boedeker C."/>
            <person name="Pinto D."/>
            <person name="Vollmers J."/>
            <person name="Rivas-Marin E."/>
            <person name="Kohn T."/>
            <person name="Peeters S.H."/>
            <person name="Heuer A."/>
            <person name="Rast P."/>
            <person name="Oberbeckmann S."/>
            <person name="Bunk B."/>
            <person name="Jeske O."/>
            <person name="Meyerdierks A."/>
            <person name="Storesund J.E."/>
            <person name="Kallscheuer N."/>
            <person name="Luecker S."/>
            <person name="Lage O.M."/>
            <person name="Pohl T."/>
            <person name="Merkel B.J."/>
            <person name="Hornburger P."/>
            <person name="Mueller R.-W."/>
            <person name="Bruemmer F."/>
            <person name="Labrenz M."/>
            <person name="Spormann A.M."/>
            <person name="Op Den Camp H."/>
            <person name="Overmann J."/>
            <person name="Amann R."/>
            <person name="Jetten M.S.M."/>
            <person name="Mascher T."/>
            <person name="Medema M.H."/>
            <person name="Devos D.P."/>
            <person name="Kaster A.-K."/>
            <person name="Ovreas L."/>
            <person name="Rohde M."/>
            <person name="Galperin M.Y."/>
            <person name="Jogler C."/>
        </authorList>
    </citation>
    <scope>NUCLEOTIDE SEQUENCE [LARGE SCALE GENOMIC DNA]</scope>
    <source>
        <strain evidence="1 2">Pla100</strain>
    </source>
</reference>
<gene>
    <name evidence="1" type="ORF">Pla100_53830</name>
</gene>
<dbReference type="RefSeq" id="WP_146581454.1">
    <property type="nucleotide sequence ID" value="NZ_SJPM01000016.1"/>
</dbReference>
<dbReference type="InterPro" id="IPR029455">
    <property type="entry name" value="GHL15"/>
</dbReference>
<dbReference type="OrthoDB" id="241134at2"/>
<evidence type="ECO:0000313" key="1">
    <source>
        <dbReference type="EMBL" id="TWT91209.1"/>
    </source>
</evidence>
<keyword evidence="2" id="KW-1185">Reference proteome</keyword>
<proteinExistence type="predicted"/>
<accession>A0A5C5ZV48</accession>
<organism evidence="1 2">
    <name type="scientific">Neorhodopirellula pilleata</name>
    <dbReference type="NCBI Taxonomy" id="2714738"/>
    <lineage>
        <taxon>Bacteria</taxon>
        <taxon>Pseudomonadati</taxon>
        <taxon>Planctomycetota</taxon>
        <taxon>Planctomycetia</taxon>
        <taxon>Pirellulales</taxon>
        <taxon>Pirellulaceae</taxon>
        <taxon>Neorhodopirellula</taxon>
    </lineage>
</organism>
<name>A0A5C5ZV48_9BACT</name>
<dbReference type="EMBL" id="SJPM01000016">
    <property type="protein sequence ID" value="TWT91209.1"/>
    <property type="molecule type" value="Genomic_DNA"/>
</dbReference>
<dbReference type="AlphaFoldDB" id="A0A5C5ZV48"/>
<protein>
    <submittedName>
        <fullName evidence="1">Uncharacterized protein</fullName>
    </submittedName>
</protein>